<accession>A0ABW4DQF8</accession>
<dbReference type="NCBIfam" id="TIGR03715">
    <property type="entry name" value="KxYKxGKxW"/>
    <property type="match status" value="1"/>
</dbReference>
<keyword evidence="5" id="KW-1185">Reference proteome</keyword>
<name>A0ABW4DQF8_9LACO</name>
<feature type="non-terminal residue" evidence="4">
    <location>
        <position position="509"/>
    </location>
</feature>
<dbReference type="Gene3D" id="2.60.40.4300">
    <property type="match status" value="1"/>
</dbReference>
<dbReference type="Proteomes" id="UP001597244">
    <property type="component" value="Unassembled WGS sequence"/>
</dbReference>
<dbReference type="RefSeq" id="WP_379894976.1">
    <property type="nucleotide sequence ID" value="NZ_JBHTOF010000094.1"/>
</dbReference>
<gene>
    <name evidence="4" type="ORF">ACFQ4L_08165</name>
</gene>
<dbReference type="PANTHER" id="PTHR37467:SF1">
    <property type="entry name" value="EXPORTED CALCIUM-BINDING GLYCOPROTEIN"/>
    <property type="match status" value="1"/>
</dbReference>
<evidence type="ECO:0000259" key="3">
    <source>
        <dbReference type="Pfam" id="PF17966"/>
    </source>
</evidence>
<evidence type="ECO:0000256" key="2">
    <source>
        <dbReference type="SAM" id="MobiDB-lite"/>
    </source>
</evidence>
<feature type="region of interest" description="Disordered" evidence="2">
    <location>
        <begin position="381"/>
        <end position="509"/>
    </location>
</feature>
<dbReference type="InterPro" id="IPR041495">
    <property type="entry name" value="Mub_B2"/>
</dbReference>
<dbReference type="InterPro" id="IPR022263">
    <property type="entry name" value="KxYKxGKxW"/>
</dbReference>
<feature type="compositionally biased region" description="Acidic residues" evidence="2">
    <location>
        <begin position="433"/>
        <end position="467"/>
    </location>
</feature>
<keyword evidence="1" id="KW-0732">Signal</keyword>
<feature type="compositionally biased region" description="Polar residues" evidence="2">
    <location>
        <begin position="180"/>
        <end position="196"/>
    </location>
</feature>
<dbReference type="Pfam" id="PF17966">
    <property type="entry name" value="Muc_B2"/>
    <property type="match status" value="1"/>
</dbReference>
<protein>
    <submittedName>
        <fullName evidence="4">KxYKxGKxW signal peptide domain-containing protein</fullName>
    </submittedName>
</protein>
<feature type="region of interest" description="Disordered" evidence="2">
    <location>
        <begin position="172"/>
        <end position="219"/>
    </location>
</feature>
<feature type="domain" description="Mub B2-like" evidence="3">
    <location>
        <begin position="298"/>
        <end position="384"/>
    </location>
</feature>
<dbReference type="EMBL" id="JBHTOF010000094">
    <property type="protein sequence ID" value="MFD1466036.1"/>
    <property type="molecule type" value="Genomic_DNA"/>
</dbReference>
<organism evidence="4 5">
    <name type="scientific">Lapidilactobacillus mulanensis</name>
    <dbReference type="NCBI Taxonomy" id="2485999"/>
    <lineage>
        <taxon>Bacteria</taxon>
        <taxon>Bacillati</taxon>
        <taxon>Bacillota</taxon>
        <taxon>Bacilli</taxon>
        <taxon>Lactobacillales</taxon>
        <taxon>Lactobacillaceae</taxon>
        <taxon>Lapidilactobacillus</taxon>
    </lineage>
</organism>
<reference evidence="5" key="1">
    <citation type="journal article" date="2019" name="Int. J. Syst. Evol. Microbiol.">
        <title>The Global Catalogue of Microorganisms (GCM) 10K type strain sequencing project: providing services to taxonomists for standard genome sequencing and annotation.</title>
        <authorList>
            <consortium name="The Broad Institute Genomics Platform"/>
            <consortium name="The Broad Institute Genome Sequencing Center for Infectious Disease"/>
            <person name="Wu L."/>
            <person name="Ma J."/>
        </authorList>
    </citation>
    <scope>NUCLEOTIDE SEQUENCE [LARGE SCALE GENOMIC DNA]</scope>
    <source>
        <strain evidence="5">CCM 8951</strain>
    </source>
</reference>
<dbReference type="Pfam" id="PF19258">
    <property type="entry name" value="KxYKxGKxW_sig"/>
    <property type="match status" value="1"/>
</dbReference>
<proteinExistence type="predicted"/>
<evidence type="ECO:0000256" key="1">
    <source>
        <dbReference type="ARBA" id="ARBA00022729"/>
    </source>
</evidence>
<dbReference type="InterPro" id="IPR053180">
    <property type="entry name" value="Ca-binding_acidic-repeat"/>
</dbReference>
<comment type="caution">
    <text evidence="4">The sequence shown here is derived from an EMBL/GenBank/DDBJ whole genome shotgun (WGS) entry which is preliminary data.</text>
</comment>
<feature type="compositionally biased region" description="Acidic residues" evidence="2">
    <location>
        <begin position="386"/>
        <end position="420"/>
    </location>
</feature>
<evidence type="ECO:0000313" key="4">
    <source>
        <dbReference type="EMBL" id="MFD1466036.1"/>
    </source>
</evidence>
<evidence type="ECO:0000313" key="5">
    <source>
        <dbReference type="Proteomes" id="UP001597244"/>
    </source>
</evidence>
<dbReference type="PANTHER" id="PTHR37467">
    <property type="entry name" value="EXPORTED CALCIUM-BINDING GLYCOPROTEIN-RELATED"/>
    <property type="match status" value="1"/>
</dbReference>
<feature type="compositionally biased region" description="Acidic residues" evidence="2">
    <location>
        <begin position="480"/>
        <end position="509"/>
    </location>
</feature>
<feature type="compositionally biased region" description="Acidic residues" evidence="2">
    <location>
        <begin position="198"/>
        <end position="211"/>
    </location>
</feature>
<sequence length="509" mass="54787">MRRLGKNNHLQSMERVNLHYRMHKSGKKWVFTMLFGLAMSTGLVSVNVPAHAHADTVNSEYTAVTKTSTDSGGLATKATTDTISVHYYILNADGSFELIQDNSGSYSTNLTGPTGDNVTKDITPLKIDGYDFVTYTDGPKQGNDIVFTGDIIYGDQGDIWLLYVPKGATSLLPEDPDSDGLTNSEENDIGTNPTNPDTDSDGKDDGEDEDPLTPAETASADLTINYVDVDNNNEIVYSEIDADHKVGGVVSYQPKLTAKELANYVFVDGEDTLRSVTMDADGETITVKVKQNDHVITQQTQTWYVAYEGLDDSIVPDSAKQTITWTVDTNVTTGEKTYSTDDKFTSVDSPVIAGYTADQASVAAPEIGSTPDEDSYATVTYTKDVDPDDPDSDGLTSEEESEAGTDPDNPDTDSDGVNDSDDVKPLDPTISDDKDDPDSDNLTSEEESEAGTDPDNSDTDGDGVNDSDDVKPLDPTISDDKDDPDSDNLTSEEESEAGTDPDNSDTDSD</sequence>